<dbReference type="EMBL" id="JAGYPG010000001">
    <property type="protein sequence ID" value="MBS4193470.1"/>
    <property type="molecule type" value="Genomic_DNA"/>
</dbReference>
<dbReference type="CDD" id="cd00093">
    <property type="entry name" value="HTH_XRE"/>
    <property type="match status" value="1"/>
</dbReference>
<evidence type="ECO:0000313" key="2">
    <source>
        <dbReference type="EMBL" id="MBS4193470.1"/>
    </source>
</evidence>
<evidence type="ECO:0000259" key="1">
    <source>
        <dbReference type="PROSITE" id="PS50943"/>
    </source>
</evidence>
<sequence>MRLKSNIGELIDKSPYKREYFREKFNKSRNTISNWCTGKSYPSIPEMYELAEILKVDPGDLYERINDENNSGNDF</sequence>
<accession>A0A942T9B2</accession>
<dbReference type="Gene3D" id="1.10.260.40">
    <property type="entry name" value="lambda repressor-like DNA-binding domains"/>
    <property type="match status" value="1"/>
</dbReference>
<evidence type="ECO:0000313" key="3">
    <source>
        <dbReference type="Proteomes" id="UP000681414"/>
    </source>
</evidence>
<protein>
    <submittedName>
        <fullName evidence="2">Helix-turn-helix transcriptional regulator</fullName>
    </submittedName>
</protein>
<reference evidence="2 3" key="1">
    <citation type="submission" date="2021-05" db="EMBL/GenBank/DDBJ databases">
        <title>Novel Bacillus species.</title>
        <authorList>
            <person name="Liu G."/>
        </authorList>
    </citation>
    <scope>NUCLEOTIDE SEQUENCE [LARGE SCALE GENOMIC DNA]</scope>
    <source>
        <strain evidence="3">FJAT-49780</strain>
    </source>
</reference>
<dbReference type="SUPFAM" id="SSF47413">
    <property type="entry name" value="lambda repressor-like DNA-binding domains"/>
    <property type="match status" value="1"/>
</dbReference>
<dbReference type="InterPro" id="IPR010982">
    <property type="entry name" value="Lambda_DNA-bd_dom_sf"/>
</dbReference>
<name>A0A942T9B2_9BACI</name>
<proteinExistence type="predicted"/>
<dbReference type="Proteomes" id="UP000681414">
    <property type="component" value="Unassembled WGS sequence"/>
</dbReference>
<feature type="domain" description="HTH cro/C1-type" evidence="1">
    <location>
        <begin position="23"/>
        <end position="61"/>
    </location>
</feature>
<gene>
    <name evidence="2" type="ORF">KHA97_00110</name>
</gene>
<dbReference type="AlphaFoldDB" id="A0A942T9B2"/>
<organism evidence="2 3">
    <name type="scientific">Lederbergia citri</name>
    <dbReference type="NCBI Taxonomy" id="2833580"/>
    <lineage>
        <taxon>Bacteria</taxon>
        <taxon>Bacillati</taxon>
        <taxon>Bacillota</taxon>
        <taxon>Bacilli</taxon>
        <taxon>Bacillales</taxon>
        <taxon>Bacillaceae</taxon>
        <taxon>Lederbergia</taxon>
    </lineage>
</organism>
<dbReference type="GO" id="GO:0003677">
    <property type="term" value="F:DNA binding"/>
    <property type="evidence" value="ECO:0007669"/>
    <property type="project" value="InterPro"/>
</dbReference>
<dbReference type="Pfam" id="PF01381">
    <property type="entry name" value="HTH_3"/>
    <property type="match status" value="1"/>
</dbReference>
<comment type="caution">
    <text evidence="2">The sequence shown here is derived from an EMBL/GenBank/DDBJ whole genome shotgun (WGS) entry which is preliminary data.</text>
</comment>
<keyword evidence="3" id="KW-1185">Reference proteome</keyword>
<dbReference type="PROSITE" id="PS50943">
    <property type="entry name" value="HTH_CROC1"/>
    <property type="match status" value="1"/>
</dbReference>
<dbReference type="InterPro" id="IPR001387">
    <property type="entry name" value="Cro/C1-type_HTH"/>
</dbReference>